<dbReference type="EMBL" id="JBFAQK010000001">
    <property type="protein sequence ID" value="MEV4679425.1"/>
    <property type="molecule type" value="Genomic_DNA"/>
</dbReference>
<evidence type="ECO:0000313" key="1">
    <source>
        <dbReference type="EMBL" id="MEV4679425.1"/>
    </source>
</evidence>
<gene>
    <name evidence="1" type="ORF">AB0K36_01310</name>
</gene>
<dbReference type="Proteomes" id="UP001552521">
    <property type="component" value="Unassembled WGS sequence"/>
</dbReference>
<dbReference type="RefSeq" id="WP_364586620.1">
    <property type="nucleotide sequence ID" value="NZ_JBFAQK010000001.1"/>
</dbReference>
<name>A0ABV3HLJ4_9ACTN</name>
<organism evidence="1 2">
    <name type="scientific">Streptomyces kurssanovii</name>
    <dbReference type="NCBI Taxonomy" id="67312"/>
    <lineage>
        <taxon>Bacteria</taxon>
        <taxon>Bacillati</taxon>
        <taxon>Actinomycetota</taxon>
        <taxon>Actinomycetes</taxon>
        <taxon>Kitasatosporales</taxon>
        <taxon>Streptomycetaceae</taxon>
        <taxon>Streptomyces</taxon>
    </lineage>
</organism>
<comment type="caution">
    <text evidence="1">The sequence shown here is derived from an EMBL/GenBank/DDBJ whole genome shotgun (WGS) entry which is preliminary data.</text>
</comment>
<accession>A0ABV3HLJ4</accession>
<protein>
    <submittedName>
        <fullName evidence="1">Uncharacterized protein</fullName>
    </submittedName>
</protein>
<evidence type="ECO:0000313" key="2">
    <source>
        <dbReference type="Proteomes" id="UP001552521"/>
    </source>
</evidence>
<proteinExistence type="predicted"/>
<reference evidence="1 2" key="1">
    <citation type="submission" date="2024-06" db="EMBL/GenBank/DDBJ databases">
        <title>The Natural Products Discovery Center: Release of the First 8490 Sequenced Strains for Exploring Actinobacteria Biosynthetic Diversity.</title>
        <authorList>
            <person name="Kalkreuter E."/>
            <person name="Kautsar S.A."/>
            <person name="Yang D."/>
            <person name="Bader C.D."/>
            <person name="Teijaro C.N."/>
            <person name="Fluegel L."/>
            <person name="Davis C.M."/>
            <person name="Simpson J.R."/>
            <person name="Lauterbach L."/>
            <person name="Steele A.D."/>
            <person name="Gui C."/>
            <person name="Meng S."/>
            <person name="Li G."/>
            <person name="Viehrig K."/>
            <person name="Ye F."/>
            <person name="Su P."/>
            <person name="Kiefer A.F."/>
            <person name="Nichols A."/>
            <person name="Cepeda A.J."/>
            <person name="Yan W."/>
            <person name="Fan B."/>
            <person name="Jiang Y."/>
            <person name="Adhikari A."/>
            <person name="Zheng C.-J."/>
            <person name="Schuster L."/>
            <person name="Cowan T.M."/>
            <person name="Smanski M.J."/>
            <person name="Chevrette M.G."/>
            <person name="De Carvalho L.P.S."/>
            <person name="Shen B."/>
        </authorList>
    </citation>
    <scope>NUCLEOTIDE SEQUENCE [LARGE SCALE GENOMIC DNA]</scope>
    <source>
        <strain evidence="1 2">NPDC049344</strain>
    </source>
</reference>
<sequence>MFSALLTAKAFDAGCRTVWLEPGAPDVERVCAAVGHVRAGDKTDMSLT</sequence>
<keyword evidence="2" id="KW-1185">Reference proteome</keyword>